<dbReference type="RefSeq" id="WP_078709768.1">
    <property type="nucleotide sequence ID" value="NZ_FUXL01000015.1"/>
</dbReference>
<dbReference type="OrthoDB" id="9804721at2"/>
<dbReference type="PRINTS" id="PR01438">
    <property type="entry name" value="UNVRSLSTRESS"/>
</dbReference>
<dbReference type="InterPro" id="IPR006016">
    <property type="entry name" value="UspA"/>
</dbReference>
<name>A0A1T4SX05_9HYPH</name>
<accession>A0A1T4SX05</accession>
<dbReference type="PANTHER" id="PTHR46268:SF15">
    <property type="entry name" value="UNIVERSAL STRESS PROTEIN HP_0031"/>
    <property type="match status" value="1"/>
</dbReference>
<dbReference type="AlphaFoldDB" id="A0A1T4SX05"/>
<dbReference type="STRING" id="1365950.SAMN05428963_11545"/>
<dbReference type="Pfam" id="PF00582">
    <property type="entry name" value="Usp"/>
    <property type="match status" value="1"/>
</dbReference>
<dbReference type="Gene3D" id="3.40.50.12370">
    <property type="match status" value="1"/>
</dbReference>
<evidence type="ECO:0000256" key="1">
    <source>
        <dbReference type="ARBA" id="ARBA00008791"/>
    </source>
</evidence>
<dbReference type="CDD" id="cd00293">
    <property type="entry name" value="USP-like"/>
    <property type="match status" value="1"/>
</dbReference>
<evidence type="ECO:0000259" key="2">
    <source>
        <dbReference type="Pfam" id="PF00582"/>
    </source>
</evidence>
<dbReference type="PANTHER" id="PTHR46268">
    <property type="entry name" value="STRESS RESPONSE PROTEIN NHAX"/>
    <property type="match status" value="1"/>
</dbReference>
<keyword evidence="4" id="KW-1185">Reference proteome</keyword>
<dbReference type="EMBL" id="FUXL01000015">
    <property type="protein sequence ID" value="SKA32743.1"/>
    <property type="molecule type" value="Genomic_DNA"/>
</dbReference>
<protein>
    <submittedName>
        <fullName evidence="3">Nucleotide-binding universal stress protein, UspA family</fullName>
    </submittedName>
</protein>
<sequence>MRFKTVLSVVGVSHSLKDVELAKDLCREIGAHLSILVVSVASPPPIGEYAAIVSEDWLYDRRAEMTTLREKVSDIKDLMGKTDVSFDVDGVYPELISTAHSVGHRARFSDVVVLGPAYAIDEQLRTNVLDGVLFEAQRPVLVVPEGGHPTLKPKTVMVAWAAGLEATRATRESLDLLCDADMVSITLVDPDASSRDTSADPGSDVAAYLARHGAKVRVDRLPSSGRPVSDTLNQQAIDISADLIVMGAYGHSRLRERLFGGVTRAMIEDPRVPLLLAR</sequence>
<feature type="domain" description="UspA" evidence="2">
    <location>
        <begin position="170"/>
        <end position="278"/>
    </location>
</feature>
<dbReference type="Proteomes" id="UP000190135">
    <property type="component" value="Unassembled WGS sequence"/>
</dbReference>
<organism evidence="3 4">
    <name type="scientific">Consotaella salsifontis</name>
    <dbReference type="NCBI Taxonomy" id="1365950"/>
    <lineage>
        <taxon>Bacteria</taxon>
        <taxon>Pseudomonadati</taxon>
        <taxon>Pseudomonadota</taxon>
        <taxon>Alphaproteobacteria</taxon>
        <taxon>Hyphomicrobiales</taxon>
        <taxon>Aurantimonadaceae</taxon>
        <taxon>Consotaella</taxon>
    </lineage>
</organism>
<dbReference type="SUPFAM" id="SSF52402">
    <property type="entry name" value="Adenine nucleotide alpha hydrolases-like"/>
    <property type="match status" value="2"/>
</dbReference>
<proteinExistence type="inferred from homology"/>
<evidence type="ECO:0000313" key="4">
    <source>
        <dbReference type="Proteomes" id="UP000190135"/>
    </source>
</evidence>
<evidence type="ECO:0000313" key="3">
    <source>
        <dbReference type="EMBL" id="SKA32743.1"/>
    </source>
</evidence>
<gene>
    <name evidence="3" type="ORF">SAMN05428963_11545</name>
</gene>
<comment type="similarity">
    <text evidence="1">Belongs to the universal stress protein A family.</text>
</comment>
<dbReference type="InterPro" id="IPR006015">
    <property type="entry name" value="Universal_stress_UspA"/>
</dbReference>
<reference evidence="3 4" key="1">
    <citation type="submission" date="2017-02" db="EMBL/GenBank/DDBJ databases">
        <authorList>
            <person name="Peterson S.W."/>
        </authorList>
    </citation>
    <scope>NUCLEOTIDE SEQUENCE [LARGE SCALE GENOMIC DNA]</scope>
    <source>
        <strain evidence="3 4">USBA 369</strain>
    </source>
</reference>